<dbReference type="InterPro" id="IPR048279">
    <property type="entry name" value="MdtK-like"/>
</dbReference>
<evidence type="ECO:0000256" key="12">
    <source>
        <dbReference type="ARBA" id="ARBA00031636"/>
    </source>
</evidence>
<dbReference type="EMBL" id="QRTC01000002">
    <property type="protein sequence ID" value="RGQ44261.1"/>
    <property type="molecule type" value="Genomic_DNA"/>
</dbReference>
<evidence type="ECO:0000256" key="4">
    <source>
        <dbReference type="ARBA" id="ARBA00020268"/>
    </source>
</evidence>
<dbReference type="InterPro" id="IPR050222">
    <property type="entry name" value="MATE_MdtK"/>
</dbReference>
<evidence type="ECO:0000256" key="9">
    <source>
        <dbReference type="ARBA" id="ARBA00022989"/>
    </source>
</evidence>
<sequence length="457" mass="49237">MESRVTDMTSGKPSKLILKFALPLMLGGVFQHLYTVVDAAIVGQFCGVNALAALGSTDWLVWFCLGFCVGLTQGFAILIAQHFGAKEYRLLRKSVAMSIVLAAAIAVLMSVLLQILAEPVLRLLNTDPAVLDEALLYLRISYGGFAVVMAYNLLASVLRSLGDGTTPLVAMGVACAVNIGLDLLFVAVFHWGIGGAAGATVTAQLVSCLYCAYRFRKLSLLKFSKEDWRLDRFLLKKLFSLGSPLAVQNMVIHIGGMVLQSIINTYGVAFLAGFTATNKLYGALELAAIAFGYSIATYTGQNMGAEKIKRIKKGIRAATVLAIATSLAITALALIFSRSLTSLFINAGSENAQEALHVAMSYLAVLAIFLPILYLLNIYRSALQGLGDTITPFLSGMMELAMRLVCAFTLPMFLGGEGLFLAEPAAWFGAIILLVPVYFIRERKYLSLMVDRSSEAD</sequence>
<dbReference type="Proteomes" id="UP000284751">
    <property type="component" value="Unassembled WGS sequence"/>
</dbReference>
<feature type="transmembrane region" description="Helical" evidence="13">
    <location>
        <begin position="356"/>
        <end position="379"/>
    </location>
</feature>
<feature type="transmembrane region" description="Helical" evidence="13">
    <location>
        <begin position="193"/>
        <end position="213"/>
    </location>
</feature>
<keyword evidence="5" id="KW-0813">Transport</keyword>
<evidence type="ECO:0000256" key="3">
    <source>
        <dbReference type="ARBA" id="ARBA00010199"/>
    </source>
</evidence>
<keyword evidence="6" id="KW-0050">Antiport</keyword>
<evidence type="ECO:0000256" key="2">
    <source>
        <dbReference type="ARBA" id="ARBA00004651"/>
    </source>
</evidence>
<dbReference type="PIRSF" id="PIRSF006603">
    <property type="entry name" value="DinF"/>
    <property type="match status" value="1"/>
</dbReference>
<keyword evidence="11 13" id="KW-0472">Membrane</keyword>
<evidence type="ECO:0000256" key="13">
    <source>
        <dbReference type="SAM" id="Phobius"/>
    </source>
</evidence>
<keyword evidence="8 13" id="KW-0812">Transmembrane</keyword>
<keyword evidence="7" id="KW-1003">Cell membrane</keyword>
<evidence type="ECO:0000256" key="5">
    <source>
        <dbReference type="ARBA" id="ARBA00022448"/>
    </source>
</evidence>
<feature type="transmembrane region" description="Helical" evidence="13">
    <location>
        <begin position="420"/>
        <end position="440"/>
    </location>
</feature>
<dbReference type="CDD" id="cd13138">
    <property type="entry name" value="MATE_yoeA_like"/>
    <property type="match status" value="1"/>
</dbReference>
<feature type="transmembrane region" description="Helical" evidence="13">
    <location>
        <begin position="317"/>
        <end position="336"/>
    </location>
</feature>
<dbReference type="PANTHER" id="PTHR43298">
    <property type="entry name" value="MULTIDRUG RESISTANCE PROTEIN NORM-RELATED"/>
    <property type="match status" value="1"/>
</dbReference>
<evidence type="ECO:0000256" key="11">
    <source>
        <dbReference type="ARBA" id="ARBA00023136"/>
    </source>
</evidence>
<comment type="similarity">
    <text evidence="3">Belongs to the multi antimicrobial extrusion (MATE) (TC 2.A.66.1) family.</text>
</comment>
<dbReference type="AlphaFoldDB" id="A0A412B0U0"/>
<evidence type="ECO:0000256" key="1">
    <source>
        <dbReference type="ARBA" id="ARBA00003408"/>
    </source>
</evidence>
<comment type="caution">
    <text evidence="14">The sequence shown here is derived from an EMBL/GenBank/DDBJ whole genome shotgun (WGS) entry which is preliminary data.</text>
</comment>
<proteinExistence type="inferred from homology"/>
<feature type="transmembrane region" description="Helical" evidence="13">
    <location>
        <begin position="136"/>
        <end position="154"/>
    </location>
</feature>
<reference evidence="14 15" key="1">
    <citation type="submission" date="2018-08" db="EMBL/GenBank/DDBJ databases">
        <title>A genome reference for cultivated species of the human gut microbiota.</title>
        <authorList>
            <person name="Zou Y."/>
            <person name="Xue W."/>
            <person name="Luo G."/>
        </authorList>
    </citation>
    <scope>NUCLEOTIDE SEQUENCE [LARGE SCALE GENOMIC DNA]</scope>
    <source>
        <strain evidence="14 15">AF28-26</strain>
    </source>
</reference>
<dbReference type="GO" id="GO:0005886">
    <property type="term" value="C:plasma membrane"/>
    <property type="evidence" value="ECO:0007669"/>
    <property type="project" value="UniProtKB-SubCell"/>
</dbReference>
<accession>A0A412B0U0</accession>
<dbReference type="GO" id="GO:0015297">
    <property type="term" value="F:antiporter activity"/>
    <property type="evidence" value="ECO:0007669"/>
    <property type="project" value="UniProtKB-KW"/>
</dbReference>
<dbReference type="NCBIfam" id="TIGR00797">
    <property type="entry name" value="matE"/>
    <property type="match status" value="1"/>
</dbReference>
<evidence type="ECO:0000256" key="10">
    <source>
        <dbReference type="ARBA" id="ARBA00023065"/>
    </source>
</evidence>
<dbReference type="Pfam" id="PF01554">
    <property type="entry name" value="MatE"/>
    <property type="match status" value="2"/>
</dbReference>
<dbReference type="PANTHER" id="PTHR43298:SF2">
    <property type="entry name" value="FMN_FAD EXPORTER YEEO-RELATED"/>
    <property type="match status" value="1"/>
</dbReference>
<feature type="transmembrane region" description="Helical" evidence="13">
    <location>
        <begin position="166"/>
        <end position="187"/>
    </location>
</feature>
<feature type="transmembrane region" description="Helical" evidence="13">
    <location>
        <begin position="95"/>
        <end position="116"/>
    </location>
</feature>
<evidence type="ECO:0000256" key="7">
    <source>
        <dbReference type="ARBA" id="ARBA00022475"/>
    </source>
</evidence>
<evidence type="ECO:0000313" key="15">
    <source>
        <dbReference type="Proteomes" id="UP000284751"/>
    </source>
</evidence>
<evidence type="ECO:0000313" key="14">
    <source>
        <dbReference type="EMBL" id="RGQ44261.1"/>
    </source>
</evidence>
<keyword evidence="9 13" id="KW-1133">Transmembrane helix</keyword>
<feature type="transmembrane region" description="Helical" evidence="13">
    <location>
        <begin position="59"/>
        <end position="83"/>
    </location>
</feature>
<organism evidence="14 15">
    <name type="scientific">[Clostridium] leptum</name>
    <dbReference type="NCBI Taxonomy" id="1535"/>
    <lineage>
        <taxon>Bacteria</taxon>
        <taxon>Bacillati</taxon>
        <taxon>Bacillota</taxon>
        <taxon>Clostridia</taxon>
        <taxon>Eubacteriales</taxon>
        <taxon>Oscillospiraceae</taxon>
        <taxon>Oscillospiraceae incertae sedis</taxon>
    </lineage>
</organism>
<evidence type="ECO:0000256" key="6">
    <source>
        <dbReference type="ARBA" id="ARBA00022449"/>
    </source>
</evidence>
<gene>
    <name evidence="14" type="ORF">DWY99_01070</name>
</gene>
<feature type="transmembrane region" description="Helical" evidence="13">
    <location>
        <begin position="234"/>
        <end position="259"/>
    </location>
</feature>
<evidence type="ECO:0000256" key="8">
    <source>
        <dbReference type="ARBA" id="ARBA00022692"/>
    </source>
</evidence>
<feature type="transmembrane region" description="Helical" evidence="13">
    <location>
        <begin position="16"/>
        <end position="34"/>
    </location>
</feature>
<dbReference type="InterPro" id="IPR002528">
    <property type="entry name" value="MATE_fam"/>
</dbReference>
<comment type="subcellular location">
    <subcellularLocation>
        <location evidence="2">Cell membrane</location>
        <topology evidence="2">Multi-pass membrane protein</topology>
    </subcellularLocation>
</comment>
<protein>
    <recommendedName>
        <fullName evidence="4">Probable multidrug resistance protein NorM</fullName>
    </recommendedName>
    <alternativeName>
        <fullName evidence="12">Multidrug-efflux transporter</fullName>
    </alternativeName>
</protein>
<comment type="function">
    <text evidence="1">Multidrug efflux pump.</text>
</comment>
<dbReference type="GO" id="GO:0042910">
    <property type="term" value="F:xenobiotic transmembrane transporter activity"/>
    <property type="evidence" value="ECO:0007669"/>
    <property type="project" value="InterPro"/>
</dbReference>
<name>A0A412B0U0_9FIRM</name>
<keyword evidence="10" id="KW-0406">Ion transport</keyword>
<feature type="transmembrane region" description="Helical" evidence="13">
    <location>
        <begin position="279"/>
        <end position="296"/>
    </location>
</feature>
<feature type="transmembrane region" description="Helical" evidence="13">
    <location>
        <begin position="391"/>
        <end position="414"/>
    </location>
</feature>
<dbReference type="GO" id="GO:0006811">
    <property type="term" value="P:monoatomic ion transport"/>
    <property type="evidence" value="ECO:0007669"/>
    <property type="project" value="UniProtKB-KW"/>
</dbReference>